<protein>
    <recommendedName>
        <fullName evidence="4">HTH tetR-type domain-containing protein</fullName>
    </recommendedName>
</protein>
<dbReference type="PANTHER" id="PTHR30055">
    <property type="entry name" value="HTH-TYPE TRANSCRIPTIONAL REGULATOR RUTR"/>
    <property type="match status" value="1"/>
</dbReference>
<dbReference type="RefSeq" id="WP_345498369.1">
    <property type="nucleotide sequence ID" value="NZ_BAABJM010000006.1"/>
</dbReference>
<evidence type="ECO:0000256" key="3">
    <source>
        <dbReference type="ARBA" id="ARBA00023163"/>
    </source>
</evidence>
<keyword evidence="3" id="KW-0804">Transcription</keyword>
<comment type="caution">
    <text evidence="5">The sequence shown here is derived from an EMBL/GenBank/DDBJ whole genome shotgun (WGS) entry which is preliminary data.</text>
</comment>
<dbReference type="PANTHER" id="PTHR30055:SF238">
    <property type="entry name" value="MYCOFACTOCIN BIOSYNTHESIS TRANSCRIPTIONAL REGULATOR MFTR-RELATED"/>
    <property type="match status" value="1"/>
</dbReference>
<evidence type="ECO:0000259" key="4">
    <source>
        <dbReference type="Pfam" id="PF00440"/>
    </source>
</evidence>
<dbReference type="InterPro" id="IPR050109">
    <property type="entry name" value="HTH-type_TetR-like_transc_reg"/>
</dbReference>
<dbReference type="Proteomes" id="UP001500603">
    <property type="component" value="Unassembled WGS sequence"/>
</dbReference>
<keyword evidence="6" id="KW-1185">Reference proteome</keyword>
<dbReference type="InterPro" id="IPR001647">
    <property type="entry name" value="HTH_TetR"/>
</dbReference>
<sequence length="212" mass="22923">MAEDTAEPPIGLREQKKRKTLLDLCQAARRSVLEHGLDATTVEGIAKTVGVSPRTFFNYYDTKMDAVVGPIELIGTPETREHFIAGGPTGVLINDLVELQVPDMESEGSVREGIMMVTEIVHREPRVLAAFMAAGAAHEAEIHEILNARLGEEVSSDLAAMAASIMTTITVRAATMMLEDSTTSLREAMQAHCAAAARLFDHPHNSESGRAE</sequence>
<dbReference type="SUPFAM" id="SSF46689">
    <property type="entry name" value="Homeodomain-like"/>
    <property type="match status" value="1"/>
</dbReference>
<dbReference type="Gene3D" id="1.10.357.10">
    <property type="entry name" value="Tetracycline Repressor, domain 2"/>
    <property type="match status" value="1"/>
</dbReference>
<organism evidence="5 6">
    <name type="scientific">Nocardia callitridis</name>
    <dbReference type="NCBI Taxonomy" id="648753"/>
    <lineage>
        <taxon>Bacteria</taxon>
        <taxon>Bacillati</taxon>
        <taxon>Actinomycetota</taxon>
        <taxon>Actinomycetes</taxon>
        <taxon>Mycobacteriales</taxon>
        <taxon>Nocardiaceae</taxon>
        <taxon>Nocardia</taxon>
    </lineage>
</organism>
<keyword evidence="2" id="KW-0238">DNA-binding</keyword>
<reference evidence="6" key="1">
    <citation type="journal article" date="2019" name="Int. J. Syst. Evol. Microbiol.">
        <title>The Global Catalogue of Microorganisms (GCM) 10K type strain sequencing project: providing services to taxonomists for standard genome sequencing and annotation.</title>
        <authorList>
            <consortium name="The Broad Institute Genomics Platform"/>
            <consortium name="The Broad Institute Genome Sequencing Center for Infectious Disease"/>
            <person name="Wu L."/>
            <person name="Ma J."/>
        </authorList>
    </citation>
    <scope>NUCLEOTIDE SEQUENCE [LARGE SCALE GENOMIC DNA]</scope>
    <source>
        <strain evidence="6">JCM 18298</strain>
    </source>
</reference>
<dbReference type="InterPro" id="IPR009057">
    <property type="entry name" value="Homeodomain-like_sf"/>
</dbReference>
<proteinExistence type="predicted"/>
<evidence type="ECO:0000313" key="5">
    <source>
        <dbReference type="EMBL" id="GAA5064345.1"/>
    </source>
</evidence>
<feature type="domain" description="HTH tetR-type" evidence="4">
    <location>
        <begin position="26"/>
        <end position="63"/>
    </location>
</feature>
<evidence type="ECO:0000256" key="2">
    <source>
        <dbReference type="ARBA" id="ARBA00023125"/>
    </source>
</evidence>
<evidence type="ECO:0000256" key="1">
    <source>
        <dbReference type="ARBA" id="ARBA00023015"/>
    </source>
</evidence>
<dbReference type="Pfam" id="PF00440">
    <property type="entry name" value="TetR_N"/>
    <property type="match status" value="1"/>
</dbReference>
<evidence type="ECO:0000313" key="6">
    <source>
        <dbReference type="Proteomes" id="UP001500603"/>
    </source>
</evidence>
<accession>A0ABP9KV32</accession>
<gene>
    <name evidence="5" type="ORF">GCM10023318_50190</name>
</gene>
<dbReference type="EMBL" id="BAABJM010000006">
    <property type="protein sequence ID" value="GAA5064345.1"/>
    <property type="molecule type" value="Genomic_DNA"/>
</dbReference>
<keyword evidence="1" id="KW-0805">Transcription regulation</keyword>
<name>A0ABP9KV32_9NOCA</name>